<name>A0A7V8V310_9BACT</name>
<comment type="caution">
    <text evidence="1">The sequence shown here is derived from an EMBL/GenBank/DDBJ whole genome shotgun (WGS) entry which is preliminary data.</text>
</comment>
<dbReference type="AlphaFoldDB" id="A0A7V8V310"/>
<sequence length="154" mass="18023">MFCSASIQSVALNALLRNQKKVALIRQPSMRWPPDPNAIRKEHITTSLRPRNFKCERRCNYKRFRGPANSPKSDCVRLIHGIAQKHTTPPNWRRLDLQRKPALPSTGLYKLRIRQSLTLNTLYVLPRFPIKSTIFDKKSSNNRGYLRHYFKPVI</sequence>
<keyword evidence="2" id="KW-1185">Reference proteome</keyword>
<accession>A0A7V8V310</accession>
<dbReference type="Proteomes" id="UP000551616">
    <property type="component" value="Unassembled WGS sequence"/>
</dbReference>
<evidence type="ECO:0000313" key="2">
    <source>
        <dbReference type="Proteomes" id="UP000551616"/>
    </source>
</evidence>
<gene>
    <name evidence="1" type="ORF">HOV93_11710</name>
</gene>
<evidence type="ECO:0000313" key="1">
    <source>
        <dbReference type="EMBL" id="MBA2114018.1"/>
    </source>
</evidence>
<reference evidence="1 2" key="1">
    <citation type="submission" date="2020-05" db="EMBL/GenBank/DDBJ databases">
        <title>Bremerella alba sp. nov., a novel planctomycete isolated from the surface of the macroalga Fucus spiralis.</title>
        <authorList>
            <person name="Godinho O."/>
            <person name="Botelho R."/>
            <person name="Albuquerque L."/>
            <person name="Wiegand S."/>
            <person name="Da Costa M.S."/>
            <person name="Lobo-Da-Cunha A."/>
            <person name="Jogler C."/>
            <person name="Lage O.M."/>
        </authorList>
    </citation>
    <scope>NUCLEOTIDE SEQUENCE [LARGE SCALE GENOMIC DNA]</scope>
    <source>
        <strain evidence="1 2">FF15</strain>
    </source>
</reference>
<dbReference type="EMBL" id="JABRWO010000002">
    <property type="protein sequence ID" value="MBA2114018.1"/>
    <property type="molecule type" value="Genomic_DNA"/>
</dbReference>
<proteinExistence type="predicted"/>
<protein>
    <submittedName>
        <fullName evidence="1">Uncharacterized protein</fullName>
    </submittedName>
</protein>
<organism evidence="1 2">
    <name type="scientific">Bremerella alba</name>
    <dbReference type="NCBI Taxonomy" id="980252"/>
    <lineage>
        <taxon>Bacteria</taxon>
        <taxon>Pseudomonadati</taxon>
        <taxon>Planctomycetota</taxon>
        <taxon>Planctomycetia</taxon>
        <taxon>Pirellulales</taxon>
        <taxon>Pirellulaceae</taxon>
        <taxon>Bremerella</taxon>
    </lineage>
</organism>